<dbReference type="RefSeq" id="WP_042230208.1">
    <property type="nucleotide sequence ID" value="NZ_CP026520.1"/>
</dbReference>
<keyword evidence="7 10" id="KW-1133">Transmembrane helix</keyword>
<dbReference type="GeneID" id="95377783"/>
<keyword evidence="6" id="KW-0630">Potassium</keyword>
<feature type="transmembrane region" description="Helical" evidence="10">
    <location>
        <begin position="132"/>
        <end position="153"/>
    </location>
</feature>
<feature type="transmembrane region" description="Helical" evidence="10">
    <location>
        <begin position="16"/>
        <end position="37"/>
    </location>
</feature>
<evidence type="ECO:0000256" key="10">
    <source>
        <dbReference type="SAM" id="Phobius"/>
    </source>
</evidence>
<dbReference type="InterPro" id="IPR003445">
    <property type="entry name" value="Cat_transpt"/>
</dbReference>
<evidence type="ECO:0000256" key="8">
    <source>
        <dbReference type="ARBA" id="ARBA00023065"/>
    </source>
</evidence>
<comment type="subcellular location">
    <subcellularLocation>
        <location evidence="1">Cell membrane</location>
        <topology evidence="1">Multi-pass membrane protein</topology>
    </subcellularLocation>
</comment>
<dbReference type="Pfam" id="PF02386">
    <property type="entry name" value="TrkH"/>
    <property type="match status" value="1"/>
</dbReference>
<dbReference type="AlphaFoldDB" id="A0A410X1K8"/>
<feature type="transmembrane region" description="Helical" evidence="10">
    <location>
        <begin position="353"/>
        <end position="377"/>
    </location>
</feature>
<keyword evidence="4" id="KW-0633">Potassium transport</keyword>
<evidence type="ECO:0000256" key="2">
    <source>
        <dbReference type="ARBA" id="ARBA00022448"/>
    </source>
</evidence>
<evidence type="ECO:0000256" key="9">
    <source>
        <dbReference type="ARBA" id="ARBA00023136"/>
    </source>
</evidence>
<evidence type="ECO:0000313" key="13">
    <source>
        <dbReference type="Proteomes" id="UP000288943"/>
    </source>
</evidence>
<sequence length="451" mass="48505">MGKKRRILVRFTPPQILALGILAIILIGSVLLSLPAASSTGEPISYLDAFFMSTSAACVTGLSVLNAGVHFSLFGQIVILMLVQVGGLGFMTMATLIALVLRKRITLKERLLLQEAMNQGSVEGIVRLIRKVLTYALAIELAGAVLLAVRWAFDMPLGQAVYFGVFHSISIFNNAGFDLFSSLPGAQGSLMAYVNDAYVNIVVIGLMILGGIGFIVIADLLDFKRTRKLTLHSKVVLTATGLLILLGSVVVFIFEYTNPLTMQPLSLPGKIFAAFFQSATTRSTGMNTIDIESFRQATQFFVIILMFIGAAPGSAGGGIKITTFAILLGAVITMVRGKEDIVFFRKRLPEERIYKATTLTLASLILVVTGTMILSVLQDGPFIKMLFEVTSAFGTAGISLGLTPELTSPSKVLMAILMFVGRLGPLTLAYALTPKGTKELYRYPEGKITIG</sequence>
<reference evidence="12 13" key="1">
    <citation type="submission" date="2018-01" db="EMBL/GenBank/DDBJ databases">
        <title>The whole genome sequencing and assembly of Paenibacillus chitinolyticus KCCM 41400 strain.</title>
        <authorList>
            <person name="Kim J.-Y."/>
            <person name="Park M.-K."/>
            <person name="Lee Y.-J."/>
            <person name="Yi H."/>
            <person name="Bahn Y.-S."/>
            <person name="Kim J.F."/>
            <person name="Lee D.-W."/>
        </authorList>
    </citation>
    <scope>NUCLEOTIDE SEQUENCE [LARGE SCALE GENOMIC DNA]</scope>
    <source>
        <strain evidence="12 13">KCCM 41400</strain>
    </source>
</reference>
<dbReference type="PANTHER" id="PTHR32024">
    <property type="entry name" value="TRK SYSTEM POTASSIUM UPTAKE PROTEIN TRKG-RELATED"/>
    <property type="match status" value="1"/>
</dbReference>
<evidence type="ECO:0000313" key="14">
    <source>
        <dbReference type="Proteomes" id="UP001527202"/>
    </source>
</evidence>
<dbReference type="GO" id="GO:0015379">
    <property type="term" value="F:potassium:chloride symporter activity"/>
    <property type="evidence" value="ECO:0007669"/>
    <property type="project" value="InterPro"/>
</dbReference>
<feature type="transmembrane region" description="Helical" evidence="10">
    <location>
        <begin position="412"/>
        <end position="432"/>
    </location>
</feature>
<accession>A0A410X1K8</accession>
<feature type="transmembrane region" description="Helical" evidence="10">
    <location>
        <begin position="197"/>
        <end position="223"/>
    </location>
</feature>
<evidence type="ECO:0000313" key="11">
    <source>
        <dbReference type="EMBL" id="MCY9594815.1"/>
    </source>
</evidence>
<feature type="transmembrane region" description="Helical" evidence="10">
    <location>
        <begin position="300"/>
        <end position="332"/>
    </location>
</feature>
<evidence type="ECO:0000256" key="1">
    <source>
        <dbReference type="ARBA" id="ARBA00004651"/>
    </source>
</evidence>
<dbReference type="EMBL" id="CP026520">
    <property type="protein sequence ID" value="QAV20499.1"/>
    <property type="molecule type" value="Genomic_DNA"/>
</dbReference>
<feature type="transmembrane region" description="Helical" evidence="10">
    <location>
        <begin position="235"/>
        <end position="254"/>
    </location>
</feature>
<keyword evidence="8" id="KW-0406">Ion transport</keyword>
<keyword evidence="5 10" id="KW-0812">Transmembrane</keyword>
<name>A0A410X1K8_9BACL</name>
<dbReference type="Proteomes" id="UP000288943">
    <property type="component" value="Chromosome"/>
</dbReference>
<dbReference type="Proteomes" id="UP001527202">
    <property type="component" value="Unassembled WGS sequence"/>
</dbReference>
<evidence type="ECO:0000256" key="7">
    <source>
        <dbReference type="ARBA" id="ARBA00022989"/>
    </source>
</evidence>
<dbReference type="PANTHER" id="PTHR32024:SF1">
    <property type="entry name" value="KTR SYSTEM POTASSIUM UPTAKE PROTEIN B"/>
    <property type="match status" value="1"/>
</dbReference>
<dbReference type="OrthoDB" id="9810952at2"/>
<dbReference type="EMBL" id="JAMDMJ010000003">
    <property type="protein sequence ID" value="MCY9594815.1"/>
    <property type="molecule type" value="Genomic_DNA"/>
</dbReference>
<keyword evidence="14" id="KW-1185">Reference proteome</keyword>
<evidence type="ECO:0000256" key="4">
    <source>
        <dbReference type="ARBA" id="ARBA00022538"/>
    </source>
</evidence>
<proteinExistence type="predicted"/>
<evidence type="ECO:0000256" key="3">
    <source>
        <dbReference type="ARBA" id="ARBA00022475"/>
    </source>
</evidence>
<keyword evidence="9 10" id="KW-0472">Membrane</keyword>
<evidence type="ECO:0000256" key="5">
    <source>
        <dbReference type="ARBA" id="ARBA00022692"/>
    </source>
</evidence>
<dbReference type="GO" id="GO:0005886">
    <property type="term" value="C:plasma membrane"/>
    <property type="evidence" value="ECO:0007669"/>
    <property type="project" value="UniProtKB-SubCell"/>
</dbReference>
<dbReference type="NCBIfam" id="TIGR00933">
    <property type="entry name" value="2a38"/>
    <property type="match status" value="1"/>
</dbReference>
<evidence type="ECO:0000313" key="12">
    <source>
        <dbReference type="EMBL" id="QAV20499.1"/>
    </source>
</evidence>
<dbReference type="InterPro" id="IPR004772">
    <property type="entry name" value="TrkH"/>
</dbReference>
<organism evidence="12 13">
    <name type="scientific">Paenibacillus chitinolyticus</name>
    <dbReference type="NCBI Taxonomy" id="79263"/>
    <lineage>
        <taxon>Bacteria</taxon>
        <taxon>Bacillati</taxon>
        <taxon>Bacillota</taxon>
        <taxon>Bacilli</taxon>
        <taxon>Bacillales</taxon>
        <taxon>Paenibacillaceae</taxon>
        <taxon>Paenibacillus</taxon>
    </lineage>
</organism>
<evidence type="ECO:0000256" key="6">
    <source>
        <dbReference type="ARBA" id="ARBA00022958"/>
    </source>
</evidence>
<reference evidence="11 14" key="2">
    <citation type="submission" date="2022-05" db="EMBL/GenBank/DDBJ databases">
        <title>Genome Sequencing of Bee-Associated Microbes.</title>
        <authorList>
            <person name="Dunlap C."/>
        </authorList>
    </citation>
    <scope>NUCLEOTIDE SEQUENCE [LARGE SCALE GENOMIC DNA]</scope>
    <source>
        <strain evidence="11 14">NRRL B-23120</strain>
    </source>
</reference>
<feature type="transmembrane region" description="Helical" evidence="10">
    <location>
        <begin position="77"/>
        <end position="101"/>
    </location>
</feature>
<keyword evidence="3" id="KW-1003">Cell membrane</keyword>
<keyword evidence="2" id="KW-0813">Transport</keyword>
<dbReference type="KEGG" id="pchi:PC41400_23605"/>
<protein>
    <submittedName>
        <fullName evidence="12">Trk family potassium uptake protein</fullName>
    </submittedName>
    <submittedName>
        <fullName evidence="11">TrkH family potassium uptake protein</fullName>
    </submittedName>
</protein>
<gene>
    <name evidence="11" type="ORF">M5X16_03380</name>
    <name evidence="12" type="ORF">PC41400_23605</name>
</gene>